<keyword evidence="2" id="KW-0444">Lipid biosynthesis</keyword>
<feature type="domain" description="Phospholipid/glycerol acyltransferase" evidence="7">
    <location>
        <begin position="76"/>
        <end position="195"/>
    </location>
</feature>
<name>A0A2S1LLT2_9FLAO</name>
<dbReference type="Proteomes" id="UP000244677">
    <property type="component" value="Chromosome"/>
</dbReference>
<proteinExistence type="predicted"/>
<dbReference type="InterPro" id="IPR002123">
    <property type="entry name" value="Plipid/glycerol_acylTrfase"/>
</dbReference>
<organism evidence="8 9">
    <name type="scientific">Flavobacterium kingsejongi</name>
    <dbReference type="NCBI Taxonomy" id="1678728"/>
    <lineage>
        <taxon>Bacteria</taxon>
        <taxon>Pseudomonadati</taxon>
        <taxon>Bacteroidota</taxon>
        <taxon>Flavobacteriia</taxon>
        <taxon>Flavobacteriales</taxon>
        <taxon>Flavobacteriaceae</taxon>
        <taxon>Flavobacterium</taxon>
    </lineage>
</organism>
<evidence type="ECO:0000256" key="3">
    <source>
        <dbReference type="ARBA" id="ARBA00022679"/>
    </source>
</evidence>
<dbReference type="EMBL" id="CP020919">
    <property type="protein sequence ID" value="AWG24641.1"/>
    <property type="molecule type" value="Genomic_DNA"/>
</dbReference>
<dbReference type="OrthoDB" id="9803035at2"/>
<keyword evidence="6" id="KW-0812">Transmembrane</keyword>
<feature type="transmembrane region" description="Helical" evidence="6">
    <location>
        <begin position="12"/>
        <end position="35"/>
    </location>
</feature>
<evidence type="ECO:0000256" key="1">
    <source>
        <dbReference type="ARBA" id="ARBA00005189"/>
    </source>
</evidence>
<dbReference type="RefSeq" id="WP_108736276.1">
    <property type="nucleotide sequence ID" value="NZ_CP020919.1"/>
</dbReference>
<evidence type="ECO:0000313" key="8">
    <source>
        <dbReference type="EMBL" id="AWG24641.1"/>
    </source>
</evidence>
<sequence length="246" mass="28008">MQKLISYPISVIYYLVFGSFLAIFHPIQWVCLNLFGYQAHKKSVDYLNFCLVRTTHLLGTTYKVENLETVPAGIPLIIVANHQSLYDIPALIWFMRKFHPKFISKKELGKGIPSVSYNLKHGGSVLIDRKDPKQALPAIKGMSEYIELYKRSAVIFPEGTRSKTGIPKRFSESGLKILCKYAPSAYIVPVTINNSWKMVRWGMFPLGLGNRLTIKTQEAFPIKDLPFGEILERTENAVIKDINIQK</sequence>
<comment type="pathway">
    <text evidence="1">Lipid metabolism.</text>
</comment>
<dbReference type="CDD" id="cd07989">
    <property type="entry name" value="LPLAT_AGPAT-like"/>
    <property type="match status" value="1"/>
</dbReference>
<evidence type="ECO:0000256" key="2">
    <source>
        <dbReference type="ARBA" id="ARBA00022516"/>
    </source>
</evidence>
<evidence type="ECO:0000256" key="4">
    <source>
        <dbReference type="ARBA" id="ARBA00023098"/>
    </source>
</evidence>
<keyword evidence="9" id="KW-1185">Reference proteome</keyword>
<dbReference type="GO" id="GO:0006654">
    <property type="term" value="P:phosphatidic acid biosynthetic process"/>
    <property type="evidence" value="ECO:0007669"/>
    <property type="project" value="TreeGrafter"/>
</dbReference>
<keyword evidence="5 8" id="KW-0012">Acyltransferase</keyword>
<gene>
    <name evidence="8" type="ORF">FK004_05040</name>
</gene>
<dbReference type="Pfam" id="PF01553">
    <property type="entry name" value="Acyltransferase"/>
    <property type="match status" value="1"/>
</dbReference>
<dbReference type="GO" id="GO:0003841">
    <property type="term" value="F:1-acylglycerol-3-phosphate O-acyltransferase activity"/>
    <property type="evidence" value="ECO:0007669"/>
    <property type="project" value="TreeGrafter"/>
</dbReference>
<accession>A0A2S1LLT2</accession>
<evidence type="ECO:0000259" key="7">
    <source>
        <dbReference type="SMART" id="SM00563"/>
    </source>
</evidence>
<dbReference type="PANTHER" id="PTHR10434">
    <property type="entry name" value="1-ACYL-SN-GLYCEROL-3-PHOSPHATE ACYLTRANSFERASE"/>
    <property type="match status" value="1"/>
</dbReference>
<dbReference type="KEGG" id="fki:FK004_05040"/>
<evidence type="ECO:0000256" key="6">
    <source>
        <dbReference type="SAM" id="Phobius"/>
    </source>
</evidence>
<keyword evidence="6" id="KW-1133">Transmembrane helix</keyword>
<evidence type="ECO:0000256" key="5">
    <source>
        <dbReference type="ARBA" id="ARBA00023315"/>
    </source>
</evidence>
<keyword evidence="3 8" id="KW-0808">Transferase</keyword>
<evidence type="ECO:0000313" key="9">
    <source>
        <dbReference type="Proteomes" id="UP000244677"/>
    </source>
</evidence>
<dbReference type="SMART" id="SM00563">
    <property type="entry name" value="PlsC"/>
    <property type="match status" value="1"/>
</dbReference>
<dbReference type="AlphaFoldDB" id="A0A2S1LLT2"/>
<keyword evidence="6" id="KW-0472">Membrane</keyword>
<dbReference type="SUPFAM" id="SSF69593">
    <property type="entry name" value="Glycerol-3-phosphate (1)-acyltransferase"/>
    <property type="match status" value="1"/>
</dbReference>
<dbReference type="PANTHER" id="PTHR10434:SF64">
    <property type="entry name" value="1-ACYL-SN-GLYCEROL-3-PHOSPHATE ACYLTRANSFERASE-RELATED"/>
    <property type="match status" value="1"/>
</dbReference>
<reference evidence="8 9" key="1">
    <citation type="submission" date="2017-04" db="EMBL/GenBank/DDBJ databases">
        <title>Complete genome sequence of Flavobacterium kingsejong AJ004.</title>
        <authorList>
            <person name="Lee P.C."/>
        </authorList>
    </citation>
    <scope>NUCLEOTIDE SEQUENCE [LARGE SCALE GENOMIC DNA]</scope>
    <source>
        <strain evidence="8 9">AJ004</strain>
    </source>
</reference>
<keyword evidence="4" id="KW-0443">Lipid metabolism</keyword>
<protein>
    <submittedName>
        <fullName evidence="8">1-acyl-sn-glycerol-3-phosphate acyltransferase</fullName>
    </submittedName>
</protein>